<evidence type="ECO:0000313" key="1">
    <source>
        <dbReference type="EMBL" id="KAI4387390.1"/>
    </source>
</evidence>
<reference evidence="2" key="1">
    <citation type="journal article" date="2023" name="Front. Plant Sci.">
        <title>Chromosomal-level genome assembly of Melastoma candidum provides insights into trichome evolution.</title>
        <authorList>
            <person name="Zhong Y."/>
            <person name="Wu W."/>
            <person name="Sun C."/>
            <person name="Zou P."/>
            <person name="Liu Y."/>
            <person name="Dai S."/>
            <person name="Zhou R."/>
        </authorList>
    </citation>
    <scope>NUCLEOTIDE SEQUENCE [LARGE SCALE GENOMIC DNA]</scope>
</reference>
<dbReference type="Proteomes" id="UP001057402">
    <property type="component" value="Chromosome 2"/>
</dbReference>
<sequence>MVATPLHPLPSLSPQTLVLPNNKTFLHGSGTPFWPVHSQRGLWNACTSDIRGSNVAREGRRPSRNLIKAVATSFNHESIKVKLVLTVKTGDSILSRIGVKEGLDEVIDLLGKSILLELVSSELDPKTGKEKETIKGFAKKTGEKDGEAKYECELEVDGDFGAIGAVIMENEHHKEMFLEDITLDGLHTGQVTISCRSWVASKFDNPQKRVFFFNKN</sequence>
<organism evidence="1 2">
    <name type="scientific">Melastoma candidum</name>
    <dbReference type="NCBI Taxonomy" id="119954"/>
    <lineage>
        <taxon>Eukaryota</taxon>
        <taxon>Viridiplantae</taxon>
        <taxon>Streptophyta</taxon>
        <taxon>Embryophyta</taxon>
        <taxon>Tracheophyta</taxon>
        <taxon>Spermatophyta</taxon>
        <taxon>Magnoliopsida</taxon>
        <taxon>eudicotyledons</taxon>
        <taxon>Gunneridae</taxon>
        <taxon>Pentapetalae</taxon>
        <taxon>rosids</taxon>
        <taxon>malvids</taxon>
        <taxon>Myrtales</taxon>
        <taxon>Melastomataceae</taxon>
        <taxon>Melastomatoideae</taxon>
        <taxon>Melastomateae</taxon>
        <taxon>Melastoma</taxon>
    </lineage>
</organism>
<accession>A0ACB9S7P7</accession>
<comment type="caution">
    <text evidence="1">The sequence shown here is derived from an EMBL/GenBank/DDBJ whole genome shotgun (WGS) entry which is preliminary data.</text>
</comment>
<name>A0ACB9S7P7_9MYRT</name>
<dbReference type="EMBL" id="CM042881">
    <property type="protein sequence ID" value="KAI4387390.1"/>
    <property type="molecule type" value="Genomic_DNA"/>
</dbReference>
<gene>
    <name evidence="1" type="ORF">MLD38_005228</name>
</gene>
<proteinExistence type="predicted"/>
<keyword evidence="2" id="KW-1185">Reference proteome</keyword>
<evidence type="ECO:0000313" key="2">
    <source>
        <dbReference type="Proteomes" id="UP001057402"/>
    </source>
</evidence>
<protein>
    <submittedName>
        <fullName evidence="1">Uncharacterized protein</fullName>
    </submittedName>
</protein>